<evidence type="ECO:0000256" key="6">
    <source>
        <dbReference type="ARBA" id="ARBA00022842"/>
    </source>
</evidence>
<dbReference type="InterPro" id="IPR023214">
    <property type="entry name" value="HAD_sf"/>
</dbReference>
<organism evidence="13 14">
    <name type="scientific">Microbispora hainanensis</name>
    <dbReference type="NCBI Taxonomy" id="568844"/>
    <lineage>
        <taxon>Bacteria</taxon>
        <taxon>Bacillati</taxon>
        <taxon>Actinomycetota</taxon>
        <taxon>Actinomycetes</taxon>
        <taxon>Streptosporangiales</taxon>
        <taxon>Streptosporangiaceae</taxon>
        <taxon>Microbispora</taxon>
    </lineage>
</organism>
<dbReference type="SUPFAM" id="SSF81665">
    <property type="entry name" value="Calcium ATPase, transmembrane domain M"/>
    <property type="match status" value="1"/>
</dbReference>
<keyword evidence="2" id="KW-0597">Phosphoprotein</keyword>
<dbReference type="EMBL" id="VIRM01000045">
    <property type="protein sequence ID" value="TQS17459.1"/>
    <property type="molecule type" value="Genomic_DNA"/>
</dbReference>
<dbReference type="SUPFAM" id="SSF81653">
    <property type="entry name" value="Calcium ATPase, transduction domain A"/>
    <property type="match status" value="1"/>
</dbReference>
<keyword evidence="6" id="KW-0460">Magnesium</keyword>
<keyword evidence="3 11" id="KW-0812">Transmembrane</keyword>
<feature type="transmembrane region" description="Helical" evidence="11">
    <location>
        <begin position="656"/>
        <end position="674"/>
    </location>
</feature>
<dbReference type="PRINTS" id="PR00120">
    <property type="entry name" value="HATPASE"/>
</dbReference>
<evidence type="ECO:0000256" key="7">
    <source>
        <dbReference type="ARBA" id="ARBA00022967"/>
    </source>
</evidence>
<evidence type="ECO:0000256" key="4">
    <source>
        <dbReference type="ARBA" id="ARBA00022741"/>
    </source>
</evidence>
<dbReference type="GO" id="GO:0005886">
    <property type="term" value="C:plasma membrane"/>
    <property type="evidence" value="ECO:0007669"/>
    <property type="project" value="UniProtKB-SubCell"/>
</dbReference>
<dbReference type="GO" id="GO:0005524">
    <property type="term" value="F:ATP binding"/>
    <property type="evidence" value="ECO:0007669"/>
    <property type="project" value="UniProtKB-KW"/>
</dbReference>
<dbReference type="SFLD" id="SFLDG00002">
    <property type="entry name" value="C1.7:_P-type_atpase_like"/>
    <property type="match status" value="1"/>
</dbReference>
<dbReference type="AlphaFoldDB" id="A0A544YL09"/>
<evidence type="ECO:0000256" key="9">
    <source>
        <dbReference type="ARBA" id="ARBA00023136"/>
    </source>
</evidence>
<feature type="transmembrane region" description="Helical" evidence="11">
    <location>
        <begin position="758"/>
        <end position="783"/>
    </location>
</feature>
<comment type="caution">
    <text evidence="13">The sequence shown here is derived from an EMBL/GenBank/DDBJ whole genome shotgun (WGS) entry which is preliminary data.</text>
</comment>
<feature type="transmembrane region" description="Helical" evidence="11">
    <location>
        <begin position="69"/>
        <end position="85"/>
    </location>
</feature>
<feature type="transmembrane region" description="Helical" evidence="11">
    <location>
        <begin position="235"/>
        <end position="252"/>
    </location>
</feature>
<dbReference type="InterPro" id="IPR023298">
    <property type="entry name" value="ATPase_P-typ_TM_dom_sf"/>
</dbReference>
<dbReference type="SFLD" id="SFLDF00027">
    <property type="entry name" value="p-type_atpase"/>
    <property type="match status" value="1"/>
</dbReference>
<accession>A0A544YL09</accession>
<keyword evidence="9 11" id="KW-0472">Membrane</keyword>
<dbReference type="InterPro" id="IPR001757">
    <property type="entry name" value="P_typ_ATPase"/>
</dbReference>
<dbReference type="NCBIfam" id="TIGR01494">
    <property type="entry name" value="ATPase_P-type"/>
    <property type="match status" value="4"/>
</dbReference>
<gene>
    <name evidence="13" type="ORF">FLX08_29010</name>
</gene>
<dbReference type="Gene3D" id="2.70.150.10">
    <property type="entry name" value="Calcium-transporting ATPase, cytoplasmic transduction domain A"/>
    <property type="match status" value="1"/>
</dbReference>
<comment type="subcellular location">
    <subcellularLocation>
        <location evidence="1">Cell membrane</location>
        <topology evidence="1">Multi-pass membrane protein</topology>
    </subcellularLocation>
</comment>
<dbReference type="PANTHER" id="PTHR42861">
    <property type="entry name" value="CALCIUM-TRANSPORTING ATPASE"/>
    <property type="match status" value="1"/>
</dbReference>
<feature type="transmembrane region" description="Helical" evidence="11">
    <location>
        <begin position="726"/>
        <end position="746"/>
    </location>
</feature>
<dbReference type="Pfam" id="PF00690">
    <property type="entry name" value="Cation_ATPase_N"/>
    <property type="match status" value="1"/>
</dbReference>
<keyword evidence="4" id="KW-0547">Nucleotide-binding</keyword>
<dbReference type="Pfam" id="PF00122">
    <property type="entry name" value="E1-E2_ATPase"/>
    <property type="match status" value="1"/>
</dbReference>
<keyword evidence="7" id="KW-1278">Translocase</keyword>
<dbReference type="Gene3D" id="3.40.1110.10">
    <property type="entry name" value="Calcium-transporting ATPase, cytoplasmic domain N"/>
    <property type="match status" value="1"/>
</dbReference>
<protein>
    <submittedName>
        <fullName evidence="13">Cation-transporting P-type ATPase</fullName>
    </submittedName>
</protein>
<feature type="transmembrane region" description="Helical" evidence="11">
    <location>
        <begin position="695"/>
        <end position="714"/>
    </location>
</feature>
<dbReference type="RefSeq" id="WP_142623411.1">
    <property type="nucleotide sequence ID" value="NZ_VIRM01000045.1"/>
</dbReference>
<evidence type="ECO:0000313" key="14">
    <source>
        <dbReference type="Proteomes" id="UP000316541"/>
    </source>
</evidence>
<dbReference type="SFLD" id="SFLDS00003">
    <property type="entry name" value="Haloacid_Dehalogenase"/>
    <property type="match status" value="1"/>
</dbReference>
<sequence length="824" mass="85013">MEPAVRTLTGLTEEEAARRLAEHGPNEIPQPKPPNLIVRAARQLADPMSVLLLVAGLVTLLVLGEVPEGAAILAILLVNVVIGVAQETKADKAVRALHTLTAPMATVVRGDVVRRIPAAQVVPGDIVTVAAGDRVPADARLIETSALAVDEALLTGESLSADKRAGGAGGAGGPHVPLGDRTGEIFSGTLVVRGSGTAEVLRTGSGTEVGRIATALGGGGKGPLEIELGQVSRRIGLLAVAAGTLMVLIGLTRVSRGEAALIDIILAGVALAIAAVPESMAAAVTTALAMGAQRMAKLGVIVRRLPAMEALGATTVIATDKTGTLTTGHLTVADHLAVPGADLWRAALRCNDARDGVGDAVDVALAEAAARHGVRLSPAETRLDARPFDAETRSMAVVTALDGGPPLLTVKGAPEAVLARCAPGEQTDRLAQAVPELARRGLRVLALAEGRTGDLDATGLRPVGLVALQDEIRASARQAVADCRGAGIRVVMVTGDHAETARAVAQEVGIDPEPLVTGAAIEGDGGRARLPEAAVVARVDPETKLDLVRALKERGEVVAMTGDGVNDAPALRHADVGVAMAGEEGTDVAREAAAVVVTNGELGTIVTGVREGRRLHHNVASMIGYLLTGNLAEILIVLTGLLVWPDLVVPLLPVHLLWINLVLDGIPAIALGVDRPAGDPLALRPRGDGLLSWRVLRRILLRSVVVAVLVFAVVETARRLGWSDEQVRTQAVLALVFARLTLAYVVRARRRTFERGWWHGRAVAAAVSATLILQVLVTAVPVLGAPLALVPLPPLGWAMAVAAAVLTVLLCDALRTREASRGAA</sequence>
<feature type="transmembrane region" description="Helical" evidence="11">
    <location>
        <begin position="44"/>
        <end position="63"/>
    </location>
</feature>
<dbReference type="PRINTS" id="PR00119">
    <property type="entry name" value="CATATPASE"/>
</dbReference>
<dbReference type="FunFam" id="2.70.150.10:FF:000160">
    <property type="entry name" value="Sarcoplasmic/endoplasmic reticulum calcium ATPase 1"/>
    <property type="match status" value="1"/>
</dbReference>
<dbReference type="InterPro" id="IPR008250">
    <property type="entry name" value="ATPase_P-typ_transduc_dom_A_sf"/>
</dbReference>
<dbReference type="InterPro" id="IPR023299">
    <property type="entry name" value="ATPase_P-typ_cyto_dom_N"/>
</dbReference>
<evidence type="ECO:0000313" key="13">
    <source>
        <dbReference type="EMBL" id="TQS17459.1"/>
    </source>
</evidence>
<dbReference type="SMART" id="SM00831">
    <property type="entry name" value="Cation_ATPase_N"/>
    <property type="match status" value="1"/>
</dbReference>
<dbReference type="InterPro" id="IPR036412">
    <property type="entry name" value="HAD-like_sf"/>
</dbReference>
<feature type="domain" description="Cation-transporting P-type ATPase N-terminal" evidence="12">
    <location>
        <begin position="2"/>
        <end position="64"/>
    </location>
</feature>
<evidence type="ECO:0000256" key="3">
    <source>
        <dbReference type="ARBA" id="ARBA00022692"/>
    </source>
</evidence>
<feature type="transmembrane region" description="Helical" evidence="11">
    <location>
        <begin position="795"/>
        <end position="814"/>
    </location>
</feature>
<dbReference type="InterPro" id="IPR004014">
    <property type="entry name" value="ATPase_P-typ_cation-transptr_N"/>
</dbReference>
<dbReference type="Proteomes" id="UP000316541">
    <property type="component" value="Unassembled WGS sequence"/>
</dbReference>
<evidence type="ECO:0000256" key="1">
    <source>
        <dbReference type="ARBA" id="ARBA00004651"/>
    </source>
</evidence>
<evidence type="ECO:0000256" key="5">
    <source>
        <dbReference type="ARBA" id="ARBA00022840"/>
    </source>
</evidence>
<name>A0A544YL09_9ACTN</name>
<dbReference type="Gene3D" id="3.40.50.1000">
    <property type="entry name" value="HAD superfamily/HAD-like"/>
    <property type="match status" value="1"/>
</dbReference>
<dbReference type="Pfam" id="PF00702">
    <property type="entry name" value="Hydrolase"/>
    <property type="match status" value="1"/>
</dbReference>
<evidence type="ECO:0000256" key="8">
    <source>
        <dbReference type="ARBA" id="ARBA00022989"/>
    </source>
</evidence>
<keyword evidence="8 11" id="KW-1133">Transmembrane helix</keyword>
<evidence type="ECO:0000256" key="10">
    <source>
        <dbReference type="ARBA" id="ARBA00049360"/>
    </source>
</evidence>
<dbReference type="InterPro" id="IPR018303">
    <property type="entry name" value="ATPase_P-typ_P_site"/>
</dbReference>
<dbReference type="InterPro" id="IPR006068">
    <property type="entry name" value="ATPase_P-typ_cation-transptr_C"/>
</dbReference>
<dbReference type="Pfam" id="PF00689">
    <property type="entry name" value="Cation_ATPase_C"/>
    <property type="match status" value="1"/>
</dbReference>
<evidence type="ECO:0000259" key="12">
    <source>
        <dbReference type="SMART" id="SM00831"/>
    </source>
</evidence>
<proteinExistence type="predicted"/>
<dbReference type="InterPro" id="IPR044492">
    <property type="entry name" value="P_typ_ATPase_HD_dom"/>
</dbReference>
<reference evidence="13 14" key="1">
    <citation type="submission" date="2019-07" db="EMBL/GenBank/DDBJ databases">
        <title>Microbispora hainanensis DSM 45428.</title>
        <authorList>
            <person name="Thawai C."/>
        </authorList>
    </citation>
    <scope>NUCLEOTIDE SEQUENCE [LARGE SCALE GENOMIC DNA]</scope>
    <source>
        <strain evidence="13 14">DSM 45428</strain>
    </source>
</reference>
<dbReference type="Gene3D" id="1.20.1110.10">
    <property type="entry name" value="Calcium-transporting ATPase, transmembrane domain"/>
    <property type="match status" value="1"/>
</dbReference>
<dbReference type="PROSITE" id="PS00154">
    <property type="entry name" value="ATPASE_E1_E2"/>
    <property type="match status" value="1"/>
</dbReference>
<dbReference type="SUPFAM" id="SSF56784">
    <property type="entry name" value="HAD-like"/>
    <property type="match status" value="1"/>
</dbReference>
<evidence type="ECO:0000256" key="11">
    <source>
        <dbReference type="SAM" id="Phobius"/>
    </source>
</evidence>
<keyword evidence="5" id="KW-0067">ATP-binding</keyword>
<comment type="catalytic activity">
    <reaction evidence="10">
        <text>ATP + H2O = ADP + phosphate + H(+)</text>
        <dbReference type="Rhea" id="RHEA:13065"/>
        <dbReference type="ChEBI" id="CHEBI:15377"/>
        <dbReference type="ChEBI" id="CHEBI:15378"/>
        <dbReference type="ChEBI" id="CHEBI:30616"/>
        <dbReference type="ChEBI" id="CHEBI:43474"/>
        <dbReference type="ChEBI" id="CHEBI:456216"/>
    </reaction>
</comment>
<evidence type="ECO:0000256" key="2">
    <source>
        <dbReference type="ARBA" id="ARBA00022553"/>
    </source>
</evidence>
<dbReference type="GO" id="GO:0016887">
    <property type="term" value="F:ATP hydrolysis activity"/>
    <property type="evidence" value="ECO:0007669"/>
    <property type="project" value="InterPro"/>
</dbReference>
<dbReference type="InterPro" id="IPR059000">
    <property type="entry name" value="ATPase_P-type_domA"/>
</dbReference>
<feature type="transmembrane region" description="Helical" evidence="11">
    <location>
        <begin position="623"/>
        <end position="644"/>
    </location>
</feature>
<feature type="transmembrane region" description="Helical" evidence="11">
    <location>
        <begin position="264"/>
        <end position="289"/>
    </location>
</feature>